<evidence type="ECO:0000313" key="2">
    <source>
        <dbReference type="EMBL" id="SAB61917.1"/>
    </source>
</evidence>
<comment type="caution">
    <text evidence="2">The sequence shown here is derived from an EMBL/GenBank/DDBJ whole genome shotgun (WGS) entry which is preliminary data.</text>
</comment>
<evidence type="ECO:0000313" key="4">
    <source>
        <dbReference type="Proteomes" id="UP000077278"/>
    </source>
</evidence>
<organism evidence="2 4">
    <name type="scientific">Enterobacter roggenkampii</name>
    <dbReference type="NCBI Taxonomy" id="1812935"/>
    <lineage>
        <taxon>Bacteria</taxon>
        <taxon>Pseudomonadati</taxon>
        <taxon>Pseudomonadota</taxon>
        <taxon>Gammaproteobacteria</taxon>
        <taxon>Enterobacterales</taxon>
        <taxon>Enterobacteriaceae</taxon>
        <taxon>Enterobacter</taxon>
        <taxon>Enterobacter cloacae complex</taxon>
    </lineage>
</organism>
<evidence type="ECO:0000313" key="3">
    <source>
        <dbReference type="Proteomes" id="UP000077063"/>
    </source>
</evidence>
<evidence type="ECO:0000313" key="1">
    <source>
        <dbReference type="EMBL" id="SAA64330.1"/>
    </source>
</evidence>
<gene>
    <name evidence="2" type="ORF">SAMEA2273136_00833</name>
    <name evidence="1" type="ORF">SAMEA2273443_02448</name>
</gene>
<proteinExistence type="predicted"/>
<dbReference type="Proteomes" id="UP000077063">
    <property type="component" value="Unassembled WGS sequence"/>
</dbReference>
<dbReference type="AlphaFoldDB" id="A0ABD7KD71"/>
<dbReference type="EMBL" id="FKDK01000009">
    <property type="protein sequence ID" value="SAA64330.1"/>
    <property type="molecule type" value="Genomic_DNA"/>
</dbReference>
<keyword evidence="3" id="KW-1185">Reference proteome</keyword>
<accession>A0ABD7KD71</accession>
<reference evidence="3 4" key="1">
    <citation type="submission" date="2016-03" db="EMBL/GenBank/DDBJ databases">
        <authorList>
            <consortium name="Pathogen Informatics"/>
        </authorList>
    </citation>
    <scope>NUCLEOTIDE SEQUENCE [LARGE SCALE GENOMIC DNA]</scope>
    <source>
        <strain evidence="1">E2161</strain>
        <strain evidence="3">e2161</strain>
        <strain evidence="2">E264</strain>
        <strain evidence="4">e264</strain>
    </source>
</reference>
<dbReference type="Proteomes" id="UP000077278">
    <property type="component" value="Unassembled WGS sequence"/>
</dbReference>
<dbReference type="EMBL" id="FKDD01000003">
    <property type="protein sequence ID" value="SAB61917.1"/>
    <property type="molecule type" value="Genomic_DNA"/>
</dbReference>
<protein>
    <submittedName>
        <fullName evidence="2">Uncharacterized protein</fullName>
    </submittedName>
</protein>
<name>A0ABD7KD71_9ENTR</name>
<sequence length="104" mass="12207">MTHVKCLLFVLINRYKGPSFFVCTRFPTDLNHPDIHITQLLILLDDHFFGQGFSLTIPFINDTLARQISVINNIFSWNHRVDIGKGMFVQAYRDRWAIIMFFGM</sequence>